<gene>
    <name evidence="3" type="ORF">F1D05_15105</name>
</gene>
<dbReference type="SUPFAM" id="SSF54427">
    <property type="entry name" value="NTF2-like"/>
    <property type="match status" value="1"/>
</dbReference>
<proteinExistence type="predicted"/>
<dbReference type="GO" id="GO:0016853">
    <property type="term" value="F:isomerase activity"/>
    <property type="evidence" value="ECO:0007669"/>
    <property type="project" value="UniProtKB-KW"/>
</dbReference>
<dbReference type="Pfam" id="PF12680">
    <property type="entry name" value="SnoaL_2"/>
    <property type="match status" value="1"/>
</dbReference>
<dbReference type="KEGG" id="kqi:F1D05_15105"/>
<evidence type="ECO:0000313" key="3">
    <source>
        <dbReference type="EMBL" id="QNE18996.1"/>
    </source>
</evidence>
<keyword evidence="4" id="KW-1185">Reference proteome</keyword>
<evidence type="ECO:0000313" key="4">
    <source>
        <dbReference type="Proteomes" id="UP000515563"/>
    </source>
</evidence>
<evidence type="ECO:0000259" key="2">
    <source>
        <dbReference type="Pfam" id="PF12680"/>
    </source>
</evidence>
<evidence type="ECO:0000256" key="1">
    <source>
        <dbReference type="SAM" id="MobiDB-lite"/>
    </source>
</evidence>
<feature type="compositionally biased region" description="Basic residues" evidence="1">
    <location>
        <begin position="149"/>
        <end position="160"/>
    </location>
</feature>
<accession>A0A7G6WYD1</accession>
<reference evidence="3 4" key="2">
    <citation type="journal article" date="2020" name="Microbiol. Resour. Announc.">
        <title>Antarctic desert soil bacteria exhibit high novel natural product potential, evaluated through long-read genome sequencing and comparative genomics.</title>
        <authorList>
            <person name="Benaud N."/>
            <person name="Edwards R.J."/>
            <person name="Amos T.G."/>
            <person name="D'Agostino P.M."/>
            <person name="Gutierrez-Chavez C."/>
            <person name="Montgomery K."/>
            <person name="Nicetic I."/>
            <person name="Ferrari B.C."/>
        </authorList>
    </citation>
    <scope>NUCLEOTIDE SEQUENCE [LARGE SCALE GENOMIC DNA]</scope>
    <source>
        <strain evidence="3 4">SPB151</strain>
    </source>
</reference>
<feature type="compositionally biased region" description="Basic and acidic residues" evidence="1">
    <location>
        <begin position="166"/>
        <end position="177"/>
    </location>
</feature>
<reference evidence="4" key="1">
    <citation type="submission" date="2019-09" db="EMBL/GenBank/DDBJ databases">
        <title>Antimicrobial potential of Antarctic Bacteria.</title>
        <authorList>
            <person name="Benaud N."/>
            <person name="Edwards R.J."/>
            <person name="Ferrari B.C."/>
        </authorList>
    </citation>
    <scope>NUCLEOTIDE SEQUENCE [LARGE SCALE GENOMIC DNA]</scope>
    <source>
        <strain evidence="4">SPB151</strain>
    </source>
</reference>
<feature type="region of interest" description="Disordered" evidence="1">
    <location>
        <begin position="145"/>
        <end position="182"/>
    </location>
</feature>
<feature type="domain" description="SnoaL-like" evidence="2">
    <location>
        <begin position="9"/>
        <end position="117"/>
    </location>
</feature>
<dbReference type="Proteomes" id="UP000515563">
    <property type="component" value="Chromosome"/>
</dbReference>
<organism evidence="3 4">
    <name type="scientific">Kribbella qitaiheensis</name>
    <dbReference type="NCBI Taxonomy" id="1544730"/>
    <lineage>
        <taxon>Bacteria</taxon>
        <taxon>Bacillati</taxon>
        <taxon>Actinomycetota</taxon>
        <taxon>Actinomycetes</taxon>
        <taxon>Propionibacteriales</taxon>
        <taxon>Kribbellaceae</taxon>
        <taxon>Kribbella</taxon>
    </lineage>
</organism>
<dbReference type="Gene3D" id="3.10.450.50">
    <property type="match status" value="1"/>
</dbReference>
<dbReference type="EMBL" id="CP043661">
    <property type="protein sequence ID" value="QNE18996.1"/>
    <property type="molecule type" value="Genomic_DNA"/>
</dbReference>
<protein>
    <submittedName>
        <fullName evidence="3">Ketosteroid isomerase</fullName>
    </submittedName>
</protein>
<sequence>MTPTEVFLRLVRGVCDRRYDELPDLYAEQTDVRHPMSPYGDKPLLSRDALREHFGGVGPRVAGAVRFEPANLRIHETLDPEVIVAEFDYAGTAIETGEPFTVPCVFVLRVRDGLVVESRDYIDHVAMSRARGQLDELIAVLAGTAGRPGPRRSRQQRKRPRSEAITPDRGRSNHLADQRSPIGTYWTPRWPV</sequence>
<dbReference type="InterPro" id="IPR032710">
    <property type="entry name" value="NTF2-like_dom_sf"/>
</dbReference>
<dbReference type="InterPro" id="IPR037401">
    <property type="entry name" value="SnoaL-like"/>
</dbReference>
<keyword evidence="3" id="KW-0413">Isomerase</keyword>
<name>A0A7G6WYD1_9ACTN</name>
<dbReference type="AlphaFoldDB" id="A0A7G6WYD1"/>